<accession>A0A2K2D8J5</accession>
<evidence type="ECO:0000313" key="3">
    <source>
        <dbReference type="EnsemblPlants" id="PNT70599"/>
    </source>
</evidence>
<protein>
    <submittedName>
        <fullName evidence="2 3">Uncharacterized protein</fullName>
    </submittedName>
</protein>
<dbReference type="Gramene" id="PNT70599">
    <property type="protein sequence ID" value="PNT70599"/>
    <property type="gene ID" value="BRADI_2g14002v3"/>
</dbReference>
<dbReference type="AlphaFoldDB" id="A0A2K2D8J5"/>
<reference evidence="2" key="2">
    <citation type="submission" date="2017-06" db="EMBL/GenBank/DDBJ databases">
        <title>WGS assembly of Brachypodium distachyon.</title>
        <authorList>
            <consortium name="The International Brachypodium Initiative"/>
            <person name="Lucas S."/>
            <person name="Harmon-Smith M."/>
            <person name="Lail K."/>
            <person name="Tice H."/>
            <person name="Grimwood J."/>
            <person name="Bruce D."/>
            <person name="Barry K."/>
            <person name="Shu S."/>
            <person name="Lindquist E."/>
            <person name="Wang M."/>
            <person name="Pitluck S."/>
            <person name="Vogel J.P."/>
            <person name="Garvin D.F."/>
            <person name="Mockler T.C."/>
            <person name="Schmutz J."/>
            <person name="Rokhsar D."/>
            <person name="Bevan M.W."/>
        </authorList>
    </citation>
    <scope>NUCLEOTIDE SEQUENCE</scope>
    <source>
        <strain evidence="2">Bd21</strain>
    </source>
</reference>
<dbReference type="Proteomes" id="UP000008810">
    <property type="component" value="Chromosome 2"/>
</dbReference>
<dbReference type="EnsemblPlants" id="PNT70599">
    <property type="protein sequence ID" value="PNT70599"/>
    <property type="gene ID" value="BRADI_2g14002v3"/>
</dbReference>
<proteinExistence type="predicted"/>
<reference evidence="3" key="3">
    <citation type="submission" date="2018-08" db="UniProtKB">
        <authorList>
            <consortium name="EnsemblPlants"/>
        </authorList>
    </citation>
    <scope>IDENTIFICATION</scope>
    <source>
        <strain evidence="3">cv. Bd21</strain>
    </source>
</reference>
<sequence length="100" mass="10703">MNNECGGHMGACNGRQPVRRTDGQRRRIPAAPGTAGQGGSAVVLRVRARACCPEWKMCRGTRPGTLVKGRFTCPSRLSCAPGQGPLLVLRDWTPFGLLLS</sequence>
<dbReference type="InParanoid" id="A0A2K2D8J5"/>
<reference evidence="2 3" key="1">
    <citation type="journal article" date="2010" name="Nature">
        <title>Genome sequencing and analysis of the model grass Brachypodium distachyon.</title>
        <authorList>
            <consortium name="International Brachypodium Initiative"/>
        </authorList>
    </citation>
    <scope>NUCLEOTIDE SEQUENCE [LARGE SCALE GENOMIC DNA]</scope>
    <source>
        <strain evidence="2 3">Bd21</strain>
    </source>
</reference>
<dbReference type="EMBL" id="CM000881">
    <property type="protein sequence ID" value="PNT70599.1"/>
    <property type="molecule type" value="Genomic_DNA"/>
</dbReference>
<keyword evidence="4" id="KW-1185">Reference proteome</keyword>
<evidence type="ECO:0000256" key="1">
    <source>
        <dbReference type="SAM" id="MobiDB-lite"/>
    </source>
</evidence>
<name>A0A2K2D8J5_BRADI</name>
<evidence type="ECO:0000313" key="2">
    <source>
        <dbReference type="EMBL" id="PNT70599.1"/>
    </source>
</evidence>
<feature type="region of interest" description="Disordered" evidence="1">
    <location>
        <begin position="1"/>
        <end position="39"/>
    </location>
</feature>
<organism evidence="2">
    <name type="scientific">Brachypodium distachyon</name>
    <name type="common">Purple false brome</name>
    <name type="synonym">Trachynia distachya</name>
    <dbReference type="NCBI Taxonomy" id="15368"/>
    <lineage>
        <taxon>Eukaryota</taxon>
        <taxon>Viridiplantae</taxon>
        <taxon>Streptophyta</taxon>
        <taxon>Embryophyta</taxon>
        <taxon>Tracheophyta</taxon>
        <taxon>Spermatophyta</taxon>
        <taxon>Magnoliopsida</taxon>
        <taxon>Liliopsida</taxon>
        <taxon>Poales</taxon>
        <taxon>Poaceae</taxon>
        <taxon>BOP clade</taxon>
        <taxon>Pooideae</taxon>
        <taxon>Stipodae</taxon>
        <taxon>Brachypodieae</taxon>
        <taxon>Brachypodium</taxon>
    </lineage>
</organism>
<evidence type="ECO:0000313" key="4">
    <source>
        <dbReference type="Proteomes" id="UP000008810"/>
    </source>
</evidence>
<gene>
    <name evidence="2" type="ORF">BRADI_2g14002v3</name>
</gene>